<reference evidence="7" key="2">
    <citation type="journal article" date="2018" name="DNA Res.">
        <title>Comparative genome and transcriptome analyses reveal adaptations to opportunistic infections in woody plant degrading pathogens of Botryosphaeriaceae.</title>
        <authorList>
            <person name="Yan J.Y."/>
            <person name="Zhao W.S."/>
            <person name="Chen Z."/>
            <person name="Xing Q.K."/>
            <person name="Zhang W."/>
            <person name="Chethana K.W.T."/>
            <person name="Xue M.F."/>
            <person name="Xu J.P."/>
            <person name="Phillips A.J.L."/>
            <person name="Wang Y."/>
            <person name="Liu J.H."/>
            <person name="Liu M."/>
            <person name="Zhou Y."/>
            <person name="Jayawardena R.S."/>
            <person name="Manawasinghe I.S."/>
            <person name="Huang J.B."/>
            <person name="Qiao G.H."/>
            <person name="Fu C.Y."/>
            <person name="Guo F.F."/>
            <person name="Dissanayake A.J."/>
            <person name="Peng Y.L."/>
            <person name="Hyde K.D."/>
            <person name="Li X.H."/>
        </authorList>
    </citation>
    <scope>NUCLEOTIDE SEQUENCE</scope>
    <source>
        <strain evidence="7">CSS-01s</strain>
    </source>
</reference>
<accession>A0A8H7IRS4</accession>
<organism evidence="7 8">
    <name type="scientific">Lasiodiplodia theobromae</name>
    <dbReference type="NCBI Taxonomy" id="45133"/>
    <lineage>
        <taxon>Eukaryota</taxon>
        <taxon>Fungi</taxon>
        <taxon>Dikarya</taxon>
        <taxon>Ascomycota</taxon>
        <taxon>Pezizomycotina</taxon>
        <taxon>Dothideomycetes</taxon>
        <taxon>Dothideomycetes incertae sedis</taxon>
        <taxon>Botryosphaeriales</taxon>
        <taxon>Botryosphaeriaceae</taxon>
        <taxon>Lasiodiplodia</taxon>
    </lineage>
</organism>
<evidence type="ECO:0000256" key="5">
    <source>
        <dbReference type="SAM" id="MobiDB-lite"/>
    </source>
</evidence>
<feature type="transmembrane region" description="Helical" evidence="6">
    <location>
        <begin position="171"/>
        <end position="191"/>
    </location>
</feature>
<feature type="region of interest" description="Disordered" evidence="5">
    <location>
        <begin position="283"/>
        <end position="305"/>
    </location>
</feature>
<feature type="transmembrane region" description="Helical" evidence="6">
    <location>
        <begin position="97"/>
        <end position="117"/>
    </location>
</feature>
<feature type="transmembrane region" description="Helical" evidence="6">
    <location>
        <begin position="33"/>
        <end position="52"/>
    </location>
</feature>
<name>A0A8H7IRS4_9PEZI</name>
<feature type="transmembrane region" description="Helical" evidence="6">
    <location>
        <begin position="137"/>
        <end position="159"/>
    </location>
</feature>
<proteinExistence type="predicted"/>
<dbReference type="PANTHER" id="PTHR31465:SF35">
    <property type="entry name" value="RTA1 DOMAIN PROTEIN-RELATED"/>
    <property type="match status" value="1"/>
</dbReference>
<feature type="transmembrane region" description="Helical" evidence="6">
    <location>
        <begin position="212"/>
        <end position="232"/>
    </location>
</feature>
<comment type="subcellular location">
    <subcellularLocation>
        <location evidence="1">Membrane</location>
        <topology evidence="1">Multi-pass membrane protein</topology>
    </subcellularLocation>
</comment>
<comment type="caution">
    <text evidence="7">The sequence shown here is derived from an EMBL/GenBank/DDBJ whole genome shotgun (WGS) entry which is preliminary data.</text>
</comment>
<dbReference type="GO" id="GO:0016020">
    <property type="term" value="C:membrane"/>
    <property type="evidence" value="ECO:0007669"/>
    <property type="project" value="UniProtKB-SubCell"/>
</dbReference>
<protein>
    <recommendedName>
        <fullName evidence="9">Protein RTA1</fullName>
    </recommendedName>
</protein>
<gene>
    <name evidence="7" type="ORF">BFW01_g963</name>
</gene>
<evidence type="ECO:0000256" key="1">
    <source>
        <dbReference type="ARBA" id="ARBA00004141"/>
    </source>
</evidence>
<evidence type="ECO:0000256" key="4">
    <source>
        <dbReference type="ARBA" id="ARBA00023136"/>
    </source>
</evidence>
<evidence type="ECO:0000313" key="7">
    <source>
        <dbReference type="EMBL" id="KAF9630401.1"/>
    </source>
</evidence>
<dbReference type="AlphaFoldDB" id="A0A8H7IRS4"/>
<dbReference type="PANTHER" id="PTHR31465">
    <property type="entry name" value="PROTEIN RTA1-RELATED"/>
    <property type="match status" value="1"/>
</dbReference>
<evidence type="ECO:0000313" key="8">
    <source>
        <dbReference type="Proteomes" id="UP000627934"/>
    </source>
</evidence>
<reference evidence="7" key="1">
    <citation type="submission" date="2016-08" db="EMBL/GenBank/DDBJ databases">
        <authorList>
            <person name="Yan J."/>
        </authorList>
    </citation>
    <scope>NUCLEOTIDE SEQUENCE</scope>
    <source>
        <strain evidence="7">CSS-01s</strain>
    </source>
</reference>
<evidence type="ECO:0000256" key="2">
    <source>
        <dbReference type="ARBA" id="ARBA00022692"/>
    </source>
</evidence>
<keyword evidence="2 6" id="KW-0812">Transmembrane</keyword>
<keyword evidence="3 6" id="KW-1133">Transmembrane helix</keyword>
<dbReference type="Pfam" id="PF04479">
    <property type="entry name" value="RTA1"/>
    <property type="match status" value="1"/>
</dbReference>
<feature type="transmembrane region" description="Helical" evidence="6">
    <location>
        <begin position="252"/>
        <end position="272"/>
    </location>
</feature>
<evidence type="ECO:0008006" key="9">
    <source>
        <dbReference type="Google" id="ProtNLM"/>
    </source>
</evidence>
<evidence type="ECO:0000256" key="3">
    <source>
        <dbReference type="ARBA" id="ARBA00022989"/>
    </source>
</evidence>
<keyword evidence="4 6" id="KW-0472">Membrane</keyword>
<dbReference type="EMBL" id="MDYX01000040">
    <property type="protein sequence ID" value="KAF9630401.1"/>
    <property type="molecule type" value="Genomic_DNA"/>
</dbReference>
<evidence type="ECO:0000256" key="6">
    <source>
        <dbReference type="SAM" id="Phobius"/>
    </source>
</evidence>
<sequence length="305" mass="34018">MDPSTNYTSWGSAPLSENNQKTEYKLWDYNPSIPAATVAAGVCGFLTLIHAFRLAQKRTWFCIPLIIGGVFETAGYAARAGAHDNTKALPPYIAQSLLILLAPIFFAASIYSILGRIIHRVDGDEISIVHPSIMTRFFVWGDVLCFLVQAGGSGMLAQAKKQSDMKMGNTVILVGLGLQIYIFCFFVKIGVSFHRDLQKTPTTAAMDGEFPWERYMVLLYVACACVGIRNTYRVVEYAMGKSGFLMTHEWPLYVGDFALMAITLIVCLSWLIRQSSKKKKKERVKATSNSYMAQQKPDYHTATDF</sequence>
<feature type="transmembrane region" description="Helical" evidence="6">
    <location>
        <begin position="59"/>
        <end position="77"/>
    </location>
</feature>
<dbReference type="InterPro" id="IPR007568">
    <property type="entry name" value="RTA1"/>
</dbReference>
<dbReference type="Proteomes" id="UP000627934">
    <property type="component" value="Unassembled WGS sequence"/>
</dbReference>